<evidence type="ECO:0000256" key="8">
    <source>
        <dbReference type="ARBA" id="ARBA00023012"/>
    </source>
</evidence>
<dbReference type="InterPro" id="IPR036097">
    <property type="entry name" value="HisK_dim/P_sf"/>
</dbReference>
<dbReference type="PRINTS" id="PR00344">
    <property type="entry name" value="BCTRLSENSOR"/>
</dbReference>
<dbReference type="PANTHER" id="PTHR43065:SF46">
    <property type="entry name" value="C4-DICARBOXYLATE TRANSPORT SENSOR PROTEIN DCTB"/>
    <property type="match status" value="1"/>
</dbReference>
<dbReference type="GO" id="GO:0000155">
    <property type="term" value="F:phosphorelay sensor kinase activity"/>
    <property type="evidence" value="ECO:0007669"/>
    <property type="project" value="InterPro"/>
</dbReference>
<dbReference type="EC" id="2.7.13.3" evidence="2"/>
<dbReference type="PROSITE" id="PS50110">
    <property type="entry name" value="RESPONSE_REGULATORY"/>
    <property type="match status" value="1"/>
</dbReference>
<keyword evidence="8" id="KW-0902">Two-component regulatory system</keyword>
<evidence type="ECO:0000256" key="7">
    <source>
        <dbReference type="ARBA" id="ARBA00022840"/>
    </source>
</evidence>
<dbReference type="InterPro" id="IPR004358">
    <property type="entry name" value="Sig_transdc_His_kin-like_C"/>
</dbReference>
<dbReference type="Pfam" id="PF00512">
    <property type="entry name" value="HisKA"/>
    <property type="match status" value="1"/>
</dbReference>
<evidence type="ECO:0000256" key="4">
    <source>
        <dbReference type="ARBA" id="ARBA00022679"/>
    </source>
</evidence>
<dbReference type="Pfam" id="PF02518">
    <property type="entry name" value="HATPase_c"/>
    <property type="match status" value="1"/>
</dbReference>
<dbReference type="SMART" id="SM00448">
    <property type="entry name" value="REC"/>
    <property type="match status" value="1"/>
</dbReference>
<comment type="catalytic activity">
    <reaction evidence="1">
        <text>ATP + protein L-histidine = ADP + protein N-phospho-L-histidine.</text>
        <dbReference type="EC" id="2.7.13.3"/>
    </reaction>
</comment>
<accession>A0A2T5BTY1</accession>
<keyword evidence="11" id="KW-0472">Membrane</keyword>
<evidence type="ECO:0000259" key="13">
    <source>
        <dbReference type="PROSITE" id="PS50110"/>
    </source>
</evidence>
<dbReference type="PROSITE" id="PS50109">
    <property type="entry name" value="HIS_KIN"/>
    <property type="match status" value="1"/>
</dbReference>
<dbReference type="InterPro" id="IPR011006">
    <property type="entry name" value="CheY-like_superfamily"/>
</dbReference>
<keyword evidence="7" id="KW-0067">ATP-binding</keyword>
<dbReference type="SUPFAM" id="SSF55874">
    <property type="entry name" value="ATPase domain of HSP90 chaperone/DNA topoisomerase II/histidine kinase"/>
    <property type="match status" value="1"/>
</dbReference>
<evidence type="ECO:0000256" key="5">
    <source>
        <dbReference type="ARBA" id="ARBA00022741"/>
    </source>
</evidence>
<gene>
    <name evidence="14" type="ORF">C8N32_10433</name>
</gene>
<evidence type="ECO:0000256" key="10">
    <source>
        <dbReference type="SAM" id="Coils"/>
    </source>
</evidence>
<dbReference type="PANTHER" id="PTHR43065">
    <property type="entry name" value="SENSOR HISTIDINE KINASE"/>
    <property type="match status" value="1"/>
</dbReference>
<sequence>MTQRRRKVRSGIAVTLAAYGLMIAAALGLVTGCIQIVQDYRTQTKRDETFIQSILQISSSGAAEAAFQLDSDLAAEAIKSLMIYDFMFQVRISDERGAVLAEVRRAFEPSLLDRLTPLFSKPFRNYSIDLTNQSTRLNVGTLEVMVNQNTLLSDFYSRSVRSMLSGLLKNLILTLILLNLFYVTLSRPLSWLAEKLNRVDPRQPEPFDLPGSIGKAENEVTMVALSANSILAASRKHLQELEEANSKALKLDEKLRQSERLSVVGQLVGGVAHDYNNILAIILGNLELVRPERLTQAERKALERARSTVIRGADLAAQLLVFSRKQPLAPSIILAGDFLQELHKFSRPVLGEQHEFNFAADPDVWPCLADKRQLEAALLNLTINASHATPKGGKILIECFNARLDAEYCATEDTLEPGDYVCFRVSDTGEGMSETVMSHAFEPYFTTKPEGEGSGLGLSMVYGFAKQSGGHVKIHSQENVGTRVELYLPRSEQEADGQIPGMAHPHIAAGRENLSGKRILVVEDHPDVLEVVKDHLETMQATVITFTSGQDAIAYAQNNTPVDIAILDVILTDSMNGPDVKEVLSQLWPGLKTVFMSGYSEGILGETGRFDQNTILLQKPFSRQRLVEVLTQLNEVCDGP</sequence>
<organism evidence="14 15">
    <name type="scientific">Rhodovulum imhoffii</name>
    <dbReference type="NCBI Taxonomy" id="365340"/>
    <lineage>
        <taxon>Bacteria</taxon>
        <taxon>Pseudomonadati</taxon>
        <taxon>Pseudomonadota</taxon>
        <taxon>Alphaproteobacteria</taxon>
        <taxon>Rhodobacterales</taxon>
        <taxon>Paracoccaceae</taxon>
        <taxon>Rhodovulum</taxon>
    </lineage>
</organism>
<evidence type="ECO:0000259" key="12">
    <source>
        <dbReference type="PROSITE" id="PS50109"/>
    </source>
</evidence>
<evidence type="ECO:0000256" key="1">
    <source>
        <dbReference type="ARBA" id="ARBA00000085"/>
    </source>
</evidence>
<dbReference type="PROSITE" id="PS51257">
    <property type="entry name" value="PROKAR_LIPOPROTEIN"/>
    <property type="match status" value="1"/>
</dbReference>
<dbReference type="SMART" id="SM00387">
    <property type="entry name" value="HATPase_c"/>
    <property type="match status" value="1"/>
</dbReference>
<dbReference type="AlphaFoldDB" id="A0A2T5BTY1"/>
<evidence type="ECO:0000256" key="9">
    <source>
        <dbReference type="PROSITE-ProRule" id="PRU00169"/>
    </source>
</evidence>
<dbReference type="InterPro" id="IPR003661">
    <property type="entry name" value="HisK_dim/P_dom"/>
</dbReference>
<keyword evidence="10" id="KW-0175">Coiled coil</keyword>
<dbReference type="SMART" id="SM00388">
    <property type="entry name" value="HisKA"/>
    <property type="match status" value="1"/>
</dbReference>
<feature type="transmembrane region" description="Helical" evidence="11">
    <location>
        <begin position="12"/>
        <end position="37"/>
    </location>
</feature>
<dbReference type="EMBL" id="QAAA01000004">
    <property type="protein sequence ID" value="PTN02922.1"/>
    <property type="molecule type" value="Genomic_DNA"/>
</dbReference>
<name>A0A2T5BTY1_9RHOB</name>
<keyword evidence="4" id="KW-0808">Transferase</keyword>
<dbReference type="Gene3D" id="3.40.50.2300">
    <property type="match status" value="1"/>
</dbReference>
<dbReference type="Gene3D" id="3.30.565.10">
    <property type="entry name" value="Histidine kinase-like ATPase, C-terminal domain"/>
    <property type="match status" value="1"/>
</dbReference>
<evidence type="ECO:0000256" key="3">
    <source>
        <dbReference type="ARBA" id="ARBA00022553"/>
    </source>
</evidence>
<reference evidence="14 15" key="1">
    <citation type="submission" date="2018-04" db="EMBL/GenBank/DDBJ databases">
        <title>Genomic Encyclopedia of Archaeal and Bacterial Type Strains, Phase II (KMG-II): from individual species to whole genera.</title>
        <authorList>
            <person name="Goeker M."/>
        </authorList>
    </citation>
    <scope>NUCLEOTIDE SEQUENCE [LARGE SCALE GENOMIC DNA]</scope>
    <source>
        <strain evidence="14 15">DSM 18064</strain>
    </source>
</reference>
<dbReference type="InterPro" id="IPR003594">
    <property type="entry name" value="HATPase_dom"/>
</dbReference>
<dbReference type="SUPFAM" id="SSF47384">
    <property type="entry name" value="Homodimeric domain of signal transducing histidine kinase"/>
    <property type="match status" value="1"/>
</dbReference>
<dbReference type="InterPro" id="IPR001789">
    <property type="entry name" value="Sig_transdc_resp-reg_receiver"/>
</dbReference>
<evidence type="ECO:0000313" key="14">
    <source>
        <dbReference type="EMBL" id="PTN02922.1"/>
    </source>
</evidence>
<keyword evidence="11" id="KW-1133">Transmembrane helix</keyword>
<dbReference type="CDD" id="cd00082">
    <property type="entry name" value="HisKA"/>
    <property type="match status" value="1"/>
</dbReference>
<keyword evidence="15" id="KW-1185">Reference proteome</keyword>
<evidence type="ECO:0000256" key="2">
    <source>
        <dbReference type="ARBA" id="ARBA00012438"/>
    </source>
</evidence>
<keyword evidence="3 9" id="KW-0597">Phosphoprotein</keyword>
<dbReference type="Proteomes" id="UP000243859">
    <property type="component" value="Unassembled WGS sequence"/>
</dbReference>
<dbReference type="Gene3D" id="1.10.287.130">
    <property type="match status" value="1"/>
</dbReference>
<dbReference type="InterPro" id="IPR036890">
    <property type="entry name" value="HATPase_C_sf"/>
</dbReference>
<keyword evidence="5" id="KW-0547">Nucleotide-binding</keyword>
<keyword evidence="6 14" id="KW-0418">Kinase</keyword>
<evidence type="ECO:0000256" key="6">
    <source>
        <dbReference type="ARBA" id="ARBA00022777"/>
    </source>
</evidence>
<protein>
    <recommendedName>
        <fullName evidence="2">histidine kinase</fullName>
        <ecNumber evidence="2">2.7.13.3</ecNumber>
    </recommendedName>
</protein>
<dbReference type="GO" id="GO:0005524">
    <property type="term" value="F:ATP binding"/>
    <property type="evidence" value="ECO:0007669"/>
    <property type="project" value="UniProtKB-KW"/>
</dbReference>
<dbReference type="InterPro" id="IPR005467">
    <property type="entry name" value="His_kinase_dom"/>
</dbReference>
<feature type="domain" description="Histidine kinase" evidence="12">
    <location>
        <begin position="270"/>
        <end position="492"/>
    </location>
</feature>
<feature type="coiled-coil region" evidence="10">
    <location>
        <begin position="231"/>
        <end position="261"/>
    </location>
</feature>
<evidence type="ECO:0000256" key="11">
    <source>
        <dbReference type="SAM" id="Phobius"/>
    </source>
</evidence>
<dbReference type="Pfam" id="PF00072">
    <property type="entry name" value="Response_reg"/>
    <property type="match status" value="1"/>
</dbReference>
<feature type="domain" description="Response regulatory" evidence="13">
    <location>
        <begin position="518"/>
        <end position="634"/>
    </location>
</feature>
<evidence type="ECO:0000313" key="15">
    <source>
        <dbReference type="Proteomes" id="UP000243859"/>
    </source>
</evidence>
<keyword evidence="11" id="KW-0812">Transmembrane</keyword>
<comment type="caution">
    <text evidence="14">The sequence shown here is derived from an EMBL/GenBank/DDBJ whole genome shotgun (WGS) entry which is preliminary data.</text>
</comment>
<proteinExistence type="predicted"/>
<feature type="transmembrane region" description="Helical" evidence="11">
    <location>
        <begin position="167"/>
        <end position="185"/>
    </location>
</feature>
<dbReference type="SUPFAM" id="SSF52172">
    <property type="entry name" value="CheY-like"/>
    <property type="match status" value="1"/>
</dbReference>
<feature type="modified residue" description="4-aspartylphosphate" evidence="9">
    <location>
        <position position="568"/>
    </location>
</feature>